<evidence type="ECO:0000313" key="2">
    <source>
        <dbReference type="Proteomes" id="UP000254424"/>
    </source>
</evidence>
<dbReference type="Proteomes" id="UP000254424">
    <property type="component" value="Unassembled WGS sequence"/>
</dbReference>
<dbReference type="STRING" id="483216.BACEGG_02176"/>
<dbReference type="EMBL" id="UFSX01000001">
    <property type="protein sequence ID" value="SUV29657.1"/>
    <property type="molecule type" value="Genomic_DNA"/>
</dbReference>
<reference evidence="1 2" key="1">
    <citation type="submission" date="2018-06" db="EMBL/GenBank/DDBJ databases">
        <authorList>
            <consortium name="Pathogen Informatics"/>
            <person name="Doyle S."/>
        </authorList>
    </citation>
    <scope>NUCLEOTIDE SEQUENCE [LARGE SCALE GENOMIC DNA]</scope>
    <source>
        <strain evidence="1 2">NCTC11155</strain>
    </source>
</reference>
<protein>
    <recommendedName>
        <fullName evidence="3">MarR family transcriptional regulator</fullName>
    </recommendedName>
</protein>
<proteinExistence type="predicted"/>
<sequence>MKDKAWATYLHAYVKYIEENALTNSSLREQFGAAESSSGSISRLIKDVLNGKLIKPGDTNTAHSLYEIHSNMGLI</sequence>
<dbReference type="AlphaFoldDB" id="A0A380YM92"/>
<dbReference type="GeneID" id="93071548"/>
<name>A0A380YM92_9BACE</name>
<evidence type="ECO:0008006" key="3">
    <source>
        <dbReference type="Google" id="ProtNLM"/>
    </source>
</evidence>
<dbReference type="RefSeq" id="WP_004290500.1">
    <property type="nucleotide sequence ID" value="NZ_CABKNQ010000018.1"/>
</dbReference>
<gene>
    <name evidence="1" type="ORF">NCTC11155_01647</name>
</gene>
<accession>A0A380YM92</accession>
<evidence type="ECO:0000313" key="1">
    <source>
        <dbReference type="EMBL" id="SUV29657.1"/>
    </source>
</evidence>
<organism evidence="1 2">
    <name type="scientific">Bacteroides eggerthii</name>
    <dbReference type="NCBI Taxonomy" id="28111"/>
    <lineage>
        <taxon>Bacteria</taxon>
        <taxon>Pseudomonadati</taxon>
        <taxon>Bacteroidota</taxon>
        <taxon>Bacteroidia</taxon>
        <taxon>Bacteroidales</taxon>
        <taxon>Bacteroidaceae</taxon>
        <taxon>Bacteroides</taxon>
    </lineage>
</organism>